<dbReference type="InterPro" id="IPR035587">
    <property type="entry name" value="DUS-like_FMN-bd"/>
</dbReference>
<feature type="domain" description="DUS-like FMN-binding" evidence="14">
    <location>
        <begin position="10"/>
        <end position="324"/>
    </location>
</feature>
<dbReference type="GO" id="GO:0006397">
    <property type="term" value="P:mRNA processing"/>
    <property type="evidence" value="ECO:0007669"/>
    <property type="project" value="UniProtKB-KW"/>
</dbReference>
<keyword evidence="6 10" id="KW-0560">Oxidoreductase</keyword>
<evidence type="ECO:0000256" key="3">
    <source>
        <dbReference type="ARBA" id="ARBA00022643"/>
    </source>
</evidence>
<feature type="binding site" evidence="12">
    <location>
        <begin position="242"/>
        <end position="243"/>
    </location>
    <ligand>
        <name>FMN</name>
        <dbReference type="ChEBI" id="CHEBI:58210"/>
    </ligand>
</feature>
<evidence type="ECO:0000256" key="9">
    <source>
        <dbReference type="ARBA" id="ARBA00049447"/>
    </source>
</evidence>
<sequence length="372" mass="41263">MIDYKNVVALAPMVRVSDLPLRTLCLKYGADLVWGPEVIDKAIIGSQRTVNADLGTVDFFSKKDPTRLIWRTSPELEKSKLVFQLGSADPGLAVDAATMVAKYVSAIDLNCGCPKHFSTHAGMGAQLLTIPDKLVDILTALVKKVGIPNNVAISVKIRILDTAKKTYDLVKRIAATGVSCITVHCRTTPMRPREPAIYDYLKGIAEICHSHNVSCIVNGDIKSRSELQNYQQTYGVDGIMIAREAQTNPSCFHDTIKLTQLQVCREFIDACIKYDYNTAHCKYNLTNFVPGKDPLYAKFARAKTREELRGYIEDAEAQEKLENDEENHELASSEGSEAATGSPLLDNEPIDTDNLKRMHTVDTIPGKRFKLE</sequence>
<dbReference type="AlphaFoldDB" id="A0AAV5RLC4"/>
<dbReference type="Pfam" id="PF01207">
    <property type="entry name" value="Dus"/>
    <property type="match status" value="1"/>
</dbReference>
<keyword evidence="5 10" id="KW-0819">tRNA processing</keyword>
<dbReference type="InterPro" id="IPR052582">
    <property type="entry name" value="tRNA-DUS-like"/>
</dbReference>
<evidence type="ECO:0000256" key="6">
    <source>
        <dbReference type="ARBA" id="ARBA00023002"/>
    </source>
</evidence>
<keyword evidence="16" id="KW-1185">Reference proteome</keyword>
<dbReference type="GO" id="GO:0005737">
    <property type="term" value="C:cytoplasm"/>
    <property type="evidence" value="ECO:0007669"/>
    <property type="project" value="TreeGrafter"/>
</dbReference>
<feature type="compositionally biased region" description="Low complexity" evidence="13">
    <location>
        <begin position="330"/>
        <end position="339"/>
    </location>
</feature>
<evidence type="ECO:0000256" key="4">
    <source>
        <dbReference type="ARBA" id="ARBA00022664"/>
    </source>
</evidence>
<keyword evidence="7" id="KW-0520">NAD</keyword>
<feature type="binding site" evidence="12">
    <location>
        <position position="184"/>
    </location>
    <ligand>
        <name>FMN</name>
        <dbReference type="ChEBI" id="CHEBI:58210"/>
    </ligand>
</feature>
<proteinExistence type="inferred from homology"/>
<keyword evidence="12" id="KW-0547">Nucleotide-binding</keyword>
<comment type="cofactor">
    <cofactor evidence="1 10 12">
        <name>FMN</name>
        <dbReference type="ChEBI" id="CHEBI:58210"/>
    </cofactor>
</comment>
<evidence type="ECO:0000313" key="15">
    <source>
        <dbReference type="EMBL" id="GMM51882.1"/>
    </source>
</evidence>
<accession>A0AAV5RLC4</accession>
<protein>
    <recommendedName>
        <fullName evidence="10">tRNA-dihydrouridine synthase</fullName>
        <ecNumber evidence="10">1.3.1.-</ecNumber>
    </recommendedName>
</protein>
<evidence type="ECO:0000313" key="16">
    <source>
        <dbReference type="Proteomes" id="UP001362899"/>
    </source>
</evidence>
<evidence type="ECO:0000259" key="14">
    <source>
        <dbReference type="Pfam" id="PF01207"/>
    </source>
</evidence>
<evidence type="ECO:0000256" key="10">
    <source>
        <dbReference type="PIRNR" id="PIRNR006621"/>
    </source>
</evidence>
<gene>
    <name evidence="15" type="ORF">DASB73_028450</name>
</gene>
<dbReference type="GO" id="GO:0050660">
    <property type="term" value="F:flavin adenine dinucleotide binding"/>
    <property type="evidence" value="ECO:0007669"/>
    <property type="project" value="InterPro"/>
</dbReference>
<dbReference type="Gene3D" id="3.20.20.70">
    <property type="entry name" value="Aldolase class I"/>
    <property type="match status" value="1"/>
</dbReference>
<dbReference type="GO" id="GO:0017150">
    <property type="term" value="F:tRNA dihydrouridine synthase activity"/>
    <property type="evidence" value="ECO:0007669"/>
    <property type="project" value="InterPro"/>
</dbReference>
<organism evidence="15 16">
    <name type="scientific">Starmerella bacillaris</name>
    <name type="common">Yeast</name>
    <name type="synonym">Candida zemplinina</name>
    <dbReference type="NCBI Taxonomy" id="1247836"/>
    <lineage>
        <taxon>Eukaryota</taxon>
        <taxon>Fungi</taxon>
        <taxon>Dikarya</taxon>
        <taxon>Ascomycota</taxon>
        <taxon>Saccharomycotina</taxon>
        <taxon>Dipodascomycetes</taxon>
        <taxon>Dipodascales</taxon>
        <taxon>Trichomonascaceae</taxon>
        <taxon>Starmerella</taxon>
    </lineage>
</organism>
<evidence type="ECO:0000256" key="13">
    <source>
        <dbReference type="SAM" id="MobiDB-lite"/>
    </source>
</evidence>
<name>A0AAV5RLC4_STABA</name>
<dbReference type="EMBL" id="BTGC01000008">
    <property type="protein sequence ID" value="GMM51882.1"/>
    <property type="molecule type" value="Genomic_DNA"/>
</dbReference>
<dbReference type="PIRSF" id="PIRSF006621">
    <property type="entry name" value="Dus"/>
    <property type="match status" value="1"/>
</dbReference>
<feature type="binding site" evidence="12">
    <location>
        <position position="84"/>
    </location>
    <ligand>
        <name>FMN</name>
        <dbReference type="ChEBI" id="CHEBI:58210"/>
    </ligand>
</feature>
<dbReference type="CDD" id="cd02801">
    <property type="entry name" value="DUS_like_FMN"/>
    <property type="match status" value="1"/>
</dbReference>
<feature type="active site" description="Proton donor" evidence="11">
    <location>
        <position position="113"/>
    </location>
</feature>
<evidence type="ECO:0000256" key="7">
    <source>
        <dbReference type="ARBA" id="ARBA00023027"/>
    </source>
</evidence>
<dbReference type="PROSITE" id="PS01136">
    <property type="entry name" value="UPF0034"/>
    <property type="match status" value="1"/>
</dbReference>
<comment type="catalytic activity">
    <reaction evidence="8">
        <text>a 5,6-dihydrouridine in mRNA + NAD(+) = a uridine in mRNA + NADH + H(+)</text>
        <dbReference type="Rhea" id="RHEA:69851"/>
        <dbReference type="Rhea" id="RHEA-COMP:14658"/>
        <dbReference type="Rhea" id="RHEA-COMP:17789"/>
        <dbReference type="ChEBI" id="CHEBI:15378"/>
        <dbReference type="ChEBI" id="CHEBI:57540"/>
        <dbReference type="ChEBI" id="CHEBI:57945"/>
        <dbReference type="ChEBI" id="CHEBI:65315"/>
        <dbReference type="ChEBI" id="CHEBI:74443"/>
    </reaction>
    <physiologicalReaction direction="right-to-left" evidence="8">
        <dbReference type="Rhea" id="RHEA:69853"/>
    </physiologicalReaction>
</comment>
<keyword evidence="2 10" id="KW-0285">Flavoprotein</keyword>
<keyword evidence="4" id="KW-0507">mRNA processing</keyword>
<evidence type="ECO:0000256" key="1">
    <source>
        <dbReference type="ARBA" id="ARBA00001917"/>
    </source>
</evidence>
<comment type="catalytic activity">
    <reaction evidence="9">
        <text>a 5,6-dihydrouridine in mRNA + NADP(+) = a uridine in mRNA + NADPH + H(+)</text>
        <dbReference type="Rhea" id="RHEA:69855"/>
        <dbReference type="Rhea" id="RHEA-COMP:14658"/>
        <dbReference type="Rhea" id="RHEA-COMP:17789"/>
        <dbReference type="ChEBI" id="CHEBI:15378"/>
        <dbReference type="ChEBI" id="CHEBI:57783"/>
        <dbReference type="ChEBI" id="CHEBI:58349"/>
        <dbReference type="ChEBI" id="CHEBI:65315"/>
        <dbReference type="ChEBI" id="CHEBI:74443"/>
    </reaction>
    <physiologicalReaction direction="right-to-left" evidence="9">
        <dbReference type="Rhea" id="RHEA:69857"/>
    </physiologicalReaction>
</comment>
<comment type="caution">
    <text evidence="15">The sequence shown here is derived from an EMBL/GenBank/DDBJ whole genome shotgun (WGS) entry which is preliminary data.</text>
</comment>
<dbReference type="EC" id="1.3.1.-" evidence="10"/>
<dbReference type="PANTHER" id="PTHR45936">
    <property type="entry name" value="TRNA-DIHYDROURIDINE(20) SYNTHASE [NAD(P)+]-LIKE"/>
    <property type="match status" value="1"/>
</dbReference>
<dbReference type="InterPro" id="IPR001269">
    <property type="entry name" value="DUS_fam"/>
</dbReference>
<comment type="similarity">
    <text evidence="10">Belongs to the dus family.</text>
</comment>
<evidence type="ECO:0000256" key="8">
    <source>
        <dbReference type="ARBA" id="ARBA00048342"/>
    </source>
</evidence>
<dbReference type="PANTHER" id="PTHR45936:SF1">
    <property type="entry name" value="TRNA-DIHYDROURIDINE(20) SYNTHASE [NAD(P)+]-LIKE"/>
    <property type="match status" value="1"/>
</dbReference>
<dbReference type="Proteomes" id="UP001362899">
    <property type="component" value="Unassembled WGS sequence"/>
</dbReference>
<dbReference type="InterPro" id="IPR013785">
    <property type="entry name" value="Aldolase_TIM"/>
</dbReference>
<dbReference type="InterPro" id="IPR018517">
    <property type="entry name" value="tRNA_hU_synthase_CS"/>
</dbReference>
<evidence type="ECO:0000256" key="11">
    <source>
        <dbReference type="PIRSR" id="PIRSR006621-1"/>
    </source>
</evidence>
<reference evidence="15 16" key="1">
    <citation type="journal article" date="2023" name="Elife">
        <title>Identification of key yeast species and microbe-microbe interactions impacting larval growth of Drosophila in the wild.</title>
        <authorList>
            <person name="Mure A."/>
            <person name="Sugiura Y."/>
            <person name="Maeda R."/>
            <person name="Honda K."/>
            <person name="Sakurai N."/>
            <person name="Takahashi Y."/>
            <person name="Watada M."/>
            <person name="Katoh T."/>
            <person name="Gotoh A."/>
            <person name="Gotoh Y."/>
            <person name="Taniguchi I."/>
            <person name="Nakamura K."/>
            <person name="Hayashi T."/>
            <person name="Katayama T."/>
            <person name="Uemura T."/>
            <person name="Hattori Y."/>
        </authorList>
    </citation>
    <scope>NUCLEOTIDE SEQUENCE [LARGE SCALE GENOMIC DNA]</scope>
    <source>
        <strain evidence="15 16">SB-73</strain>
    </source>
</reference>
<feature type="region of interest" description="Disordered" evidence="13">
    <location>
        <begin position="319"/>
        <end position="359"/>
    </location>
</feature>
<feature type="binding site" evidence="12">
    <location>
        <begin position="12"/>
        <end position="14"/>
    </location>
    <ligand>
        <name>FMN</name>
        <dbReference type="ChEBI" id="CHEBI:58210"/>
    </ligand>
</feature>
<evidence type="ECO:0000256" key="12">
    <source>
        <dbReference type="PIRSR" id="PIRSR006621-2"/>
    </source>
</evidence>
<evidence type="ECO:0000256" key="5">
    <source>
        <dbReference type="ARBA" id="ARBA00022694"/>
    </source>
</evidence>
<keyword evidence="3 10" id="KW-0288">FMN</keyword>
<comment type="function">
    <text evidence="10">Catalyzes the synthesis of dihydrouridine, a modified base found in the D-loop of most tRNAs.</text>
</comment>
<dbReference type="SUPFAM" id="SSF51395">
    <property type="entry name" value="FMN-linked oxidoreductases"/>
    <property type="match status" value="1"/>
</dbReference>
<evidence type="ECO:0000256" key="2">
    <source>
        <dbReference type="ARBA" id="ARBA00022630"/>
    </source>
</evidence>